<keyword evidence="2" id="KW-0472">Membrane</keyword>
<name>A0A915B9R6_PARUN</name>
<evidence type="ECO:0000313" key="3">
    <source>
        <dbReference type="Proteomes" id="UP000887569"/>
    </source>
</evidence>
<feature type="compositionally biased region" description="Low complexity" evidence="1">
    <location>
        <begin position="1"/>
        <end position="22"/>
    </location>
</feature>
<feature type="region of interest" description="Disordered" evidence="1">
    <location>
        <begin position="1"/>
        <end position="41"/>
    </location>
</feature>
<evidence type="ECO:0000256" key="1">
    <source>
        <dbReference type="SAM" id="MobiDB-lite"/>
    </source>
</evidence>
<evidence type="ECO:0000313" key="4">
    <source>
        <dbReference type="WBParaSite" id="PgR031_g101_t01"/>
    </source>
</evidence>
<dbReference type="Proteomes" id="UP000887569">
    <property type="component" value="Unplaced"/>
</dbReference>
<dbReference type="Pfam" id="PF10164">
    <property type="entry name" value="BRI3"/>
    <property type="match status" value="1"/>
</dbReference>
<dbReference type="AlphaFoldDB" id="A0A915B9R6"/>
<feature type="transmembrane region" description="Helical" evidence="2">
    <location>
        <begin position="96"/>
        <end position="117"/>
    </location>
</feature>
<organism evidence="3 4">
    <name type="scientific">Parascaris univalens</name>
    <name type="common">Nematode worm</name>
    <dbReference type="NCBI Taxonomy" id="6257"/>
    <lineage>
        <taxon>Eukaryota</taxon>
        <taxon>Metazoa</taxon>
        <taxon>Ecdysozoa</taxon>
        <taxon>Nematoda</taxon>
        <taxon>Chromadorea</taxon>
        <taxon>Rhabditida</taxon>
        <taxon>Spirurina</taxon>
        <taxon>Ascaridomorpha</taxon>
        <taxon>Ascaridoidea</taxon>
        <taxon>Ascarididae</taxon>
        <taxon>Parascaris</taxon>
    </lineage>
</organism>
<accession>A0A915B9R6</accession>
<protein>
    <submittedName>
        <fullName evidence="4">Membrane protein BRI3</fullName>
    </submittedName>
</protein>
<sequence length="130" mass="14231">MPSGSTSQVSSSSKSPKSLTPQFTPPLNVPSPELQEVQQSLPPKQVVEGLPSYAEKQSARLPDRPPNTLRYVVDDRLKCPLCRSTSIRQARASADLCLAILLSAFCFPCGILSFLWVSKVRYCEVCGAEF</sequence>
<keyword evidence="2" id="KW-0812">Transmembrane</keyword>
<dbReference type="WBParaSite" id="PgR031_g101_t01">
    <property type="protein sequence ID" value="PgR031_g101_t01"/>
    <property type="gene ID" value="PgR031_g101"/>
</dbReference>
<dbReference type="InterPro" id="IPR019317">
    <property type="entry name" value="BRI3"/>
</dbReference>
<proteinExistence type="predicted"/>
<reference evidence="4" key="1">
    <citation type="submission" date="2022-11" db="UniProtKB">
        <authorList>
            <consortium name="WormBaseParasite"/>
        </authorList>
    </citation>
    <scope>IDENTIFICATION</scope>
</reference>
<evidence type="ECO:0000256" key="2">
    <source>
        <dbReference type="SAM" id="Phobius"/>
    </source>
</evidence>
<keyword evidence="3" id="KW-1185">Reference proteome</keyword>
<keyword evidence="2" id="KW-1133">Transmembrane helix</keyword>